<protein>
    <submittedName>
        <fullName evidence="1">Uncharacterized protein</fullName>
    </submittedName>
</protein>
<name>A0A418X4T1_9BURK</name>
<keyword evidence="2" id="KW-1185">Reference proteome</keyword>
<gene>
    <name evidence="1" type="ORF">D3870_17165</name>
</gene>
<proteinExistence type="predicted"/>
<comment type="caution">
    <text evidence="1">The sequence shown here is derived from an EMBL/GenBank/DDBJ whole genome shotgun (WGS) entry which is preliminary data.</text>
</comment>
<accession>A0A418X4T1</accession>
<dbReference type="Proteomes" id="UP000285190">
    <property type="component" value="Unassembled WGS sequence"/>
</dbReference>
<sequence length="89" mass="9492">MAMQCGAKLRKRLCVLSGYRLAARAGCAMRTGAATTFADKACLNTRNGARGAYMDASLLQEQIFKCFLTKSIAAIHSVFVAADVWAADA</sequence>
<evidence type="ECO:0000313" key="1">
    <source>
        <dbReference type="EMBL" id="RJG07493.1"/>
    </source>
</evidence>
<organism evidence="1 2">
    <name type="scientific">Noviherbaspirillum cavernae</name>
    <dbReference type="NCBI Taxonomy" id="2320862"/>
    <lineage>
        <taxon>Bacteria</taxon>
        <taxon>Pseudomonadati</taxon>
        <taxon>Pseudomonadota</taxon>
        <taxon>Betaproteobacteria</taxon>
        <taxon>Burkholderiales</taxon>
        <taxon>Oxalobacteraceae</taxon>
        <taxon>Noviherbaspirillum</taxon>
    </lineage>
</organism>
<dbReference type="EMBL" id="QYUN01000002">
    <property type="protein sequence ID" value="RJG07493.1"/>
    <property type="molecule type" value="Genomic_DNA"/>
</dbReference>
<reference evidence="1 2" key="1">
    <citation type="submission" date="2018-09" db="EMBL/GenBank/DDBJ databases">
        <authorList>
            <person name="Zhu H."/>
        </authorList>
    </citation>
    <scope>NUCLEOTIDE SEQUENCE [LARGE SCALE GENOMIC DNA]</scope>
    <source>
        <strain evidence="1 2">K2R10-39</strain>
    </source>
</reference>
<evidence type="ECO:0000313" key="2">
    <source>
        <dbReference type="Proteomes" id="UP000285190"/>
    </source>
</evidence>
<dbReference type="AlphaFoldDB" id="A0A418X4T1"/>